<accession>A0ABQ1NFW5</accession>
<dbReference type="SUPFAM" id="SSF51269">
    <property type="entry name" value="AFP III-like domain"/>
    <property type="match status" value="1"/>
</dbReference>
<dbReference type="InterPro" id="IPR020030">
    <property type="entry name" value="Pseudaminic_synth_PseI"/>
</dbReference>
<keyword evidence="3" id="KW-1185">Reference proteome</keyword>
<comment type="caution">
    <text evidence="2">The sequence shown here is derived from an EMBL/GenBank/DDBJ whole genome shotgun (WGS) entry which is preliminary data.</text>
</comment>
<dbReference type="InterPro" id="IPR013974">
    <property type="entry name" value="SAF"/>
</dbReference>
<reference evidence="3" key="1">
    <citation type="journal article" date="2019" name="Int. J. Syst. Evol. Microbiol.">
        <title>The Global Catalogue of Microorganisms (GCM) 10K type strain sequencing project: providing services to taxonomists for standard genome sequencing and annotation.</title>
        <authorList>
            <consortium name="The Broad Institute Genomics Platform"/>
            <consortium name="The Broad Institute Genome Sequencing Center for Infectious Disease"/>
            <person name="Wu L."/>
            <person name="Ma J."/>
        </authorList>
    </citation>
    <scope>NUCLEOTIDE SEQUENCE [LARGE SCALE GENOMIC DNA]</scope>
    <source>
        <strain evidence="3">CCM 7282</strain>
    </source>
</reference>
<protein>
    <submittedName>
        <fullName evidence="2">Sialic acid synthase</fullName>
    </submittedName>
</protein>
<dbReference type="InterPro" id="IPR013785">
    <property type="entry name" value="Aldolase_TIM"/>
</dbReference>
<dbReference type="InterPro" id="IPR036732">
    <property type="entry name" value="AFP_Neu5c_C_sf"/>
</dbReference>
<dbReference type="Pfam" id="PF03102">
    <property type="entry name" value="NeuB"/>
    <property type="match status" value="1"/>
</dbReference>
<proteinExistence type="predicted"/>
<dbReference type="InterPro" id="IPR006190">
    <property type="entry name" value="SAF_AFP_Neu5Ac"/>
</dbReference>
<dbReference type="CDD" id="cd11615">
    <property type="entry name" value="SAF_NeuB_like"/>
    <property type="match status" value="1"/>
</dbReference>
<dbReference type="Pfam" id="PF08666">
    <property type="entry name" value="SAF"/>
    <property type="match status" value="1"/>
</dbReference>
<dbReference type="EMBL" id="BMCJ01000001">
    <property type="protein sequence ID" value="GGC75142.1"/>
    <property type="molecule type" value="Genomic_DNA"/>
</dbReference>
<name>A0ABQ1NFW5_9BACI</name>
<dbReference type="PROSITE" id="PS50844">
    <property type="entry name" value="AFP_LIKE"/>
    <property type="match status" value="1"/>
</dbReference>
<dbReference type="RefSeq" id="WP_062444507.1">
    <property type="nucleotide sequence ID" value="NZ_BMCJ01000001.1"/>
</dbReference>
<evidence type="ECO:0000259" key="1">
    <source>
        <dbReference type="PROSITE" id="PS50844"/>
    </source>
</evidence>
<evidence type="ECO:0000313" key="2">
    <source>
        <dbReference type="EMBL" id="GGC75142.1"/>
    </source>
</evidence>
<dbReference type="NCBIfam" id="TIGR03586">
    <property type="entry name" value="PseI"/>
    <property type="match status" value="1"/>
</dbReference>
<feature type="domain" description="AFP-like" evidence="1">
    <location>
        <begin position="294"/>
        <end position="349"/>
    </location>
</feature>
<dbReference type="InterPro" id="IPR057736">
    <property type="entry name" value="SAF_PseI/NeuA/NeuB"/>
</dbReference>
<dbReference type="SUPFAM" id="SSF51569">
    <property type="entry name" value="Aldolase"/>
    <property type="match status" value="1"/>
</dbReference>
<dbReference type="Gene3D" id="3.20.20.70">
    <property type="entry name" value="Aldolase class I"/>
    <property type="match status" value="1"/>
</dbReference>
<evidence type="ECO:0000313" key="3">
    <source>
        <dbReference type="Proteomes" id="UP000619534"/>
    </source>
</evidence>
<dbReference type="Proteomes" id="UP000619534">
    <property type="component" value="Unassembled WGS sequence"/>
</dbReference>
<sequence length="349" mass="38786">MSDIIIDGKIIGRDHYPFIIAEMSGNHNQSLSRALKIVEAAANAGVDAVKLQTYTPDTMTLNEKKDDFTVKDSKSLWRNKTLYELYQEAYTPWDWHKVIFERCKELGLTAFSTPFDESAVDFLESFNVPCYKIASFENTDLPLIRKVAKTGKPIILSTGMCSVAEIEDSVAAARAAGCEELILLKCTSNYPASPKDSNILTIPHMKELFQCPTGLSDHTMGNGVAVASVALGGTVIEKHFTLSRSEGGVDAAFSLEPEEMSALVTETRRAWEALGKVAYGVTEAEKSSKQYRRSLYIVKNLKKGDRLTKENMKIIRPGYGLPPKYYDVLLGKKIIRDVKKGTPLNWDLI</sequence>
<gene>
    <name evidence="2" type="primary">spsE</name>
    <name evidence="2" type="ORF">GCM10007216_02170</name>
</gene>
<dbReference type="InterPro" id="IPR051690">
    <property type="entry name" value="PseI-like"/>
</dbReference>
<dbReference type="SMART" id="SM00858">
    <property type="entry name" value="SAF"/>
    <property type="match status" value="1"/>
</dbReference>
<dbReference type="InterPro" id="IPR013132">
    <property type="entry name" value="PseI/NeuA/B-like_N"/>
</dbReference>
<dbReference type="PANTHER" id="PTHR42966:SF2">
    <property type="entry name" value="PSEUDAMINIC ACID SYNTHASE"/>
    <property type="match status" value="1"/>
</dbReference>
<dbReference type="Gene3D" id="3.90.1210.10">
    <property type="entry name" value="Antifreeze-like/N-acetylneuraminic acid synthase C-terminal domain"/>
    <property type="match status" value="1"/>
</dbReference>
<organism evidence="2 3">
    <name type="scientific">Thalassobacillus devorans</name>
    <dbReference type="NCBI Taxonomy" id="279813"/>
    <lineage>
        <taxon>Bacteria</taxon>
        <taxon>Bacillati</taxon>
        <taxon>Bacillota</taxon>
        <taxon>Bacilli</taxon>
        <taxon>Bacillales</taxon>
        <taxon>Bacillaceae</taxon>
        <taxon>Thalassobacillus</taxon>
    </lineage>
</organism>
<dbReference type="PANTHER" id="PTHR42966">
    <property type="entry name" value="N-ACETYLNEURAMINATE SYNTHASE"/>
    <property type="match status" value="1"/>
</dbReference>